<dbReference type="GO" id="GO:0016810">
    <property type="term" value="F:hydrolase activity, acting on carbon-nitrogen (but not peptide) bonds"/>
    <property type="evidence" value="ECO:0007669"/>
    <property type="project" value="InterPro"/>
</dbReference>
<dbReference type="InterPro" id="IPR032466">
    <property type="entry name" value="Metal_Hydrolase"/>
</dbReference>
<evidence type="ECO:0000259" key="1">
    <source>
        <dbReference type="Pfam" id="PF01979"/>
    </source>
</evidence>
<dbReference type="RefSeq" id="WP_123208548.1">
    <property type="nucleotide sequence ID" value="NZ_JBHTHO010000003.1"/>
</dbReference>
<dbReference type="Gene3D" id="3.20.20.140">
    <property type="entry name" value="Metal-dependent hydrolases"/>
    <property type="match status" value="1"/>
</dbReference>
<dbReference type="Gene3D" id="2.30.40.10">
    <property type="entry name" value="Urease, subunit C, domain 1"/>
    <property type="match status" value="2"/>
</dbReference>
<dbReference type="Proteomes" id="UP000269591">
    <property type="component" value="Unassembled WGS sequence"/>
</dbReference>
<reference evidence="3" key="1">
    <citation type="submission" date="2018-05" db="EMBL/GenBank/DDBJ databases">
        <title>Genome Sequencing of selected type strains of the family Eggerthellaceae.</title>
        <authorList>
            <person name="Danylec N."/>
            <person name="Stoll D.A."/>
            <person name="Doetsch A."/>
            <person name="Huch M."/>
        </authorList>
    </citation>
    <scope>NUCLEOTIDE SEQUENCE [LARGE SCALE GENOMIC DNA]</scope>
    <source>
        <strain evidence="3">DSM 24851</strain>
    </source>
</reference>
<dbReference type="Pfam" id="PF01979">
    <property type="entry name" value="Amidohydro_1"/>
    <property type="match status" value="1"/>
</dbReference>
<sequence length="448" mass="48480">MPSPDINSMIIRGGNVVCADRILENHDVIVRNGVIEAIAPASDSASTVRPLYFAGADDTGTPGFDIDVATGLPVVDARGAYVTPGMVDIHSDYIENIASPRPSVVMDLPTSLYKCDRELVGHGITTIYHSLSVMGHDEFKPKPIRHFENVSKLLDTIGAMKAGEERDHLIRHRMHLRVELDAVDRYEEIKGYLEQGRLDLVSFMDHTPGQGQYSDMLVYRETVNGYHDGKLSQQELDRIVAGRLNCEKMSYDQLAELADIAREQGISIASHDDDSREKVDVMRGLGAAISEFPINEETARYALESGMHAIAGAPNAVMGHSHSGNLSAREAVVAGVVDILCSDYYPAALLDAVFILNKTCGIDLARAFALVTVNPARAVGIDDEVGEVAPGKRADLLVVREIGTGNNGDTMPVITRAFVGGHSVYRTHYPSQPFGYGRPAADAEGIGA</sequence>
<dbReference type="NCBIfam" id="NF011990">
    <property type="entry name" value="PRK15446.2-6"/>
    <property type="match status" value="1"/>
</dbReference>
<dbReference type="NCBIfam" id="NF011984">
    <property type="entry name" value="PRK15446.1-5"/>
    <property type="match status" value="1"/>
</dbReference>
<dbReference type="SUPFAM" id="SSF51556">
    <property type="entry name" value="Metallo-dependent hydrolases"/>
    <property type="match status" value="1"/>
</dbReference>
<dbReference type="NCBIfam" id="NF011987">
    <property type="entry name" value="PRK15446.2-3"/>
    <property type="match status" value="1"/>
</dbReference>
<feature type="domain" description="Amidohydrolase-related" evidence="1">
    <location>
        <begin position="250"/>
        <end position="399"/>
    </location>
</feature>
<evidence type="ECO:0000313" key="2">
    <source>
        <dbReference type="EMBL" id="RNL40622.1"/>
    </source>
</evidence>
<dbReference type="OrthoDB" id="3189065at2"/>
<proteinExistence type="predicted"/>
<organism evidence="2 3">
    <name type="scientific">Slackia equolifaciens</name>
    <dbReference type="NCBI Taxonomy" id="498718"/>
    <lineage>
        <taxon>Bacteria</taxon>
        <taxon>Bacillati</taxon>
        <taxon>Actinomycetota</taxon>
        <taxon>Coriobacteriia</taxon>
        <taxon>Eggerthellales</taxon>
        <taxon>Eggerthellaceae</taxon>
        <taxon>Slackia</taxon>
    </lineage>
</organism>
<dbReference type="PANTHER" id="PTHR43135">
    <property type="entry name" value="ALPHA-D-RIBOSE 1-METHYLPHOSPHONATE 5-TRIPHOSPHATE DIPHOSPHATASE"/>
    <property type="match status" value="1"/>
</dbReference>
<dbReference type="EMBL" id="QIBX01000005">
    <property type="protein sequence ID" value="RNL40622.1"/>
    <property type="molecule type" value="Genomic_DNA"/>
</dbReference>
<evidence type="ECO:0000313" key="3">
    <source>
        <dbReference type="Proteomes" id="UP000269591"/>
    </source>
</evidence>
<protein>
    <submittedName>
        <fullName evidence="2">Alpha-D-ribose 1-methylphosphonate 5-triphosphate diphosphatase</fullName>
    </submittedName>
</protein>
<dbReference type="InterPro" id="IPR011059">
    <property type="entry name" value="Metal-dep_hydrolase_composite"/>
</dbReference>
<dbReference type="AlphaFoldDB" id="A0A3N0B0H9"/>
<gene>
    <name evidence="2" type="ORF">DMP06_04465</name>
</gene>
<comment type="caution">
    <text evidence="2">The sequence shown here is derived from an EMBL/GenBank/DDBJ whole genome shotgun (WGS) entry which is preliminary data.</text>
</comment>
<name>A0A3N0B0H9_9ACTN</name>
<dbReference type="InterPro" id="IPR006680">
    <property type="entry name" value="Amidohydro-rel"/>
</dbReference>
<dbReference type="SUPFAM" id="SSF51338">
    <property type="entry name" value="Composite domain of metallo-dependent hydrolases"/>
    <property type="match status" value="1"/>
</dbReference>
<accession>A0A3N0B0H9</accession>
<dbReference type="InterPro" id="IPR051781">
    <property type="entry name" value="Metallo-dep_Hydrolase"/>
</dbReference>
<dbReference type="PANTHER" id="PTHR43135:SF3">
    <property type="entry name" value="ALPHA-D-RIBOSE 1-METHYLPHOSPHONATE 5-TRIPHOSPHATE DIPHOSPHATASE"/>
    <property type="match status" value="1"/>
</dbReference>
<keyword evidence="3" id="KW-1185">Reference proteome</keyword>